<keyword evidence="3" id="KW-1185">Reference proteome</keyword>
<dbReference type="VEuPathDB" id="FungiDB:TRICI_001653"/>
<dbReference type="Proteomes" id="UP000761534">
    <property type="component" value="Unassembled WGS sequence"/>
</dbReference>
<organism evidence="2 3">
    <name type="scientific">Trichomonascus ciferrii</name>
    <dbReference type="NCBI Taxonomy" id="44093"/>
    <lineage>
        <taxon>Eukaryota</taxon>
        <taxon>Fungi</taxon>
        <taxon>Dikarya</taxon>
        <taxon>Ascomycota</taxon>
        <taxon>Saccharomycotina</taxon>
        <taxon>Dipodascomycetes</taxon>
        <taxon>Dipodascales</taxon>
        <taxon>Trichomonascaceae</taxon>
        <taxon>Trichomonascus</taxon>
        <taxon>Trichomonascus ciferrii complex</taxon>
    </lineage>
</organism>
<sequence>MSRRSLYRHSGRHQSSYAVDVDEKIVHWGREWVTPQLSQAQQQAQQTQAQSQANTPGPEDAKNTNGSAATTAASAATRDFKIKAWVPIDESTYQPVEDGEPDDVLDMQSSETKVILPEPEPEQAGGLTAADIRGAVGGDAIPGIVSQQYSDNKPEQQPQEDEEKKPNPSNDPDVSMEEAPAS</sequence>
<gene>
    <name evidence="2" type="ORF">TRICI_001653</name>
</gene>
<feature type="compositionally biased region" description="Low complexity" evidence="1">
    <location>
        <begin position="67"/>
        <end position="77"/>
    </location>
</feature>
<dbReference type="GO" id="GO:0016514">
    <property type="term" value="C:SWI/SNF complex"/>
    <property type="evidence" value="ECO:0007669"/>
    <property type="project" value="InterPro"/>
</dbReference>
<feature type="compositionally biased region" description="Low complexity" evidence="1">
    <location>
        <begin position="36"/>
        <end position="53"/>
    </location>
</feature>
<evidence type="ECO:0000313" key="2">
    <source>
        <dbReference type="EMBL" id="KAA8916162.1"/>
    </source>
</evidence>
<accession>A0A642V7U8</accession>
<feature type="region of interest" description="Disordered" evidence="1">
    <location>
        <begin position="1"/>
        <end position="20"/>
    </location>
</feature>
<evidence type="ECO:0000313" key="3">
    <source>
        <dbReference type="Proteomes" id="UP000761534"/>
    </source>
</evidence>
<evidence type="ECO:0000256" key="1">
    <source>
        <dbReference type="SAM" id="MobiDB-lite"/>
    </source>
</evidence>
<dbReference type="GO" id="GO:0006338">
    <property type="term" value="P:chromatin remodeling"/>
    <property type="evidence" value="ECO:0007669"/>
    <property type="project" value="InterPro"/>
</dbReference>
<comment type="caution">
    <text evidence="2">The sequence shown here is derived from an EMBL/GenBank/DDBJ whole genome shotgun (WGS) entry which is preliminary data.</text>
</comment>
<dbReference type="EMBL" id="SWFS01000118">
    <property type="protein sequence ID" value="KAA8916162.1"/>
    <property type="molecule type" value="Genomic_DNA"/>
</dbReference>
<dbReference type="GO" id="GO:0016586">
    <property type="term" value="C:RSC-type complex"/>
    <property type="evidence" value="ECO:0007669"/>
    <property type="project" value="InterPro"/>
</dbReference>
<protein>
    <submittedName>
        <fullName evidence="2">Uncharacterized protein</fullName>
    </submittedName>
</protein>
<dbReference type="Pfam" id="PF09510">
    <property type="entry name" value="Rtt102p"/>
    <property type="match status" value="1"/>
</dbReference>
<dbReference type="InterPro" id="IPR018304">
    <property type="entry name" value="Rtt102"/>
</dbReference>
<dbReference type="Gene3D" id="6.20.420.10">
    <property type="match status" value="1"/>
</dbReference>
<dbReference type="OrthoDB" id="4063132at2759"/>
<dbReference type="AlphaFoldDB" id="A0A642V7U8"/>
<name>A0A642V7U8_9ASCO</name>
<feature type="region of interest" description="Disordered" evidence="1">
    <location>
        <begin position="36"/>
        <end position="182"/>
    </location>
</feature>
<proteinExistence type="predicted"/>
<reference evidence="2" key="1">
    <citation type="journal article" date="2019" name="G3 (Bethesda)">
        <title>Genome Assemblies of Two Rare Opportunistic Yeast Pathogens: Diutina rugosa (syn. Candida rugosa) and Trichomonascus ciferrii (syn. Candida ciferrii).</title>
        <authorList>
            <person name="Mixao V."/>
            <person name="Saus E."/>
            <person name="Hansen A.P."/>
            <person name="Lass-Florl C."/>
            <person name="Gabaldon T."/>
        </authorList>
    </citation>
    <scope>NUCLEOTIDE SEQUENCE</scope>
    <source>
        <strain evidence="2">CBS 4856</strain>
    </source>
</reference>
<feature type="compositionally biased region" description="Basic residues" evidence="1">
    <location>
        <begin position="1"/>
        <end position="12"/>
    </location>
</feature>